<dbReference type="Proteomes" id="UP000198822">
    <property type="component" value="Chromosome I"/>
</dbReference>
<dbReference type="GO" id="GO:0016301">
    <property type="term" value="F:kinase activity"/>
    <property type="evidence" value="ECO:0007669"/>
    <property type="project" value="UniProtKB-KW"/>
</dbReference>
<dbReference type="SUPFAM" id="SSF53067">
    <property type="entry name" value="Actin-like ATPase domain"/>
    <property type="match status" value="1"/>
</dbReference>
<keyword evidence="2" id="KW-0808">Transferase</keyword>
<protein>
    <submittedName>
        <fullName evidence="2">Glucokinase</fullName>
    </submittedName>
</protein>
<dbReference type="EMBL" id="LT629695">
    <property type="protein sequence ID" value="SDH66241.1"/>
    <property type="molecule type" value="Genomic_DNA"/>
</dbReference>
<evidence type="ECO:0000313" key="3">
    <source>
        <dbReference type="Proteomes" id="UP000198822"/>
    </source>
</evidence>
<dbReference type="RefSeq" id="WP_092504537.1">
    <property type="nucleotide sequence ID" value="NZ_LT629695.1"/>
</dbReference>
<proteinExistence type="inferred from homology"/>
<dbReference type="AlphaFoldDB" id="A0A1G8E8Q8"/>
<dbReference type="InterPro" id="IPR049874">
    <property type="entry name" value="ROK_cs"/>
</dbReference>
<dbReference type="InterPro" id="IPR000600">
    <property type="entry name" value="ROK"/>
</dbReference>
<dbReference type="STRING" id="399736.SAMN04489720_1931"/>
<dbReference type="PANTHER" id="PTHR18964:SF173">
    <property type="entry name" value="GLUCOKINASE"/>
    <property type="match status" value="1"/>
</dbReference>
<dbReference type="PANTHER" id="PTHR18964">
    <property type="entry name" value="ROK (REPRESSOR, ORF, KINASE) FAMILY"/>
    <property type="match status" value="1"/>
</dbReference>
<dbReference type="OrthoDB" id="9810372at2"/>
<sequence>MTLLGIDVGGTKVAGIAMTEAGEVLHRSWREHRIRSSDGLLDEIARTADELRDALAAAGQPMPERLGLGIASWLTPDASTIAWAAHFRIRDFPVRDAVSARVGLPVVVDNDGNAHGLGEHRFGAGRGAQSLLLVSLGTGVGGALVVGGQALRGAHGFAGELGHVTVVEDGPLCSCETHGCLEAFAGGQALARVGMRIAAARELAGGMPVTAKHLVDAALAGDPASIGAVGDAGIAIAAALRRMLPAFDPEIVVLGGSVGMAAQSILLPIIEQELDALAPLQSVPQPRRIVPAALGRWSTAIGSASLALP</sequence>
<name>A0A1G8E8Q8_9MICO</name>
<dbReference type="PROSITE" id="PS01125">
    <property type="entry name" value="ROK"/>
    <property type="match status" value="1"/>
</dbReference>
<evidence type="ECO:0000313" key="2">
    <source>
        <dbReference type="EMBL" id="SDH66241.1"/>
    </source>
</evidence>
<reference evidence="3" key="1">
    <citation type="submission" date="2016-10" db="EMBL/GenBank/DDBJ databases">
        <authorList>
            <person name="Varghese N."/>
            <person name="Submissions S."/>
        </authorList>
    </citation>
    <scope>NUCLEOTIDE SEQUENCE [LARGE SCALE GENOMIC DNA]</scope>
    <source>
        <strain evidence="3">DSM 22002</strain>
    </source>
</reference>
<dbReference type="Pfam" id="PF00480">
    <property type="entry name" value="ROK"/>
    <property type="match status" value="1"/>
</dbReference>
<keyword evidence="2" id="KW-0418">Kinase</keyword>
<comment type="similarity">
    <text evidence="1">Belongs to the ROK (NagC/XylR) family.</text>
</comment>
<gene>
    <name evidence="2" type="ORF">SAMN04489720_1931</name>
</gene>
<dbReference type="Gene3D" id="3.30.420.40">
    <property type="match status" value="2"/>
</dbReference>
<evidence type="ECO:0000256" key="1">
    <source>
        <dbReference type="ARBA" id="ARBA00006479"/>
    </source>
</evidence>
<organism evidence="2 3">
    <name type="scientific">Agrococcus jejuensis</name>
    <dbReference type="NCBI Taxonomy" id="399736"/>
    <lineage>
        <taxon>Bacteria</taxon>
        <taxon>Bacillati</taxon>
        <taxon>Actinomycetota</taxon>
        <taxon>Actinomycetes</taxon>
        <taxon>Micrococcales</taxon>
        <taxon>Microbacteriaceae</taxon>
        <taxon>Agrococcus</taxon>
    </lineage>
</organism>
<dbReference type="InterPro" id="IPR043129">
    <property type="entry name" value="ATPase_NBD"/>
</dbReference>
<keyword evidence="3" id="KW-1185">Reference proteome</keyword>
<accession>A0A1G8E8Q8</accession>